<gene>
    <name evidence="1" type="ORF">VNO78_21679</name>
</gene>
<dbReference type="Proteomes" id="UP001386955">
    <property type="component" value="Unassembled WGS sequence"/>
</dbReference>
<accession>A0AAN9XI93</accession>
<protein>
    <submittedName>
        <fullName evidence="1">Uncharacterized protein</fullName>
    </submittedName>
</protein>
<name>A0AAN9XI93_PSOTE</name>
<comment type="caution">
    <text evidence="1">The sequence shown here is derived from an EMBL/GenBank/DDBJ whole genome shotgun (WGS) entry which is preliminary data.</text>
</comment>
<evidence type="ECO:0000313" key="1">
    <source>
        <dbReference type="EMBL" id="KAK7393175.1"/>
    </source>
</evidence>
<dbReference type="AlphaFoldDB" id="A0AAN9XI93"/>
<organism evidence="1 2">
    <name type="scientific">Psophocarpus tetragonolobus</name>
    <name type="common">Winged bean</name>
    <name type="synonym">Dolichos tetragonolobus</name>
    <dbReference type="NCBI Taxonomy" id="3891"/>
    <lineage>
        <taxon>Eukaryota</taxon>
        <taxon>Viridiplantae</taxon>
        <taxon>Streptophyta</taxon>
        <taxon>Embryophyta</taxon>
        <taxon>Tracheophyta</taxon>
        <taxon>Spermatophyta</taxon>
        <taxon>Magnoliopsida</taxon>
        <taxon>eudicotyledons</taxon>
        <taxon>Gunneridae</taxon>
        <taxon>Pentapetalae</taxon>
        <taxon>rosids</taxon>
        <taxon>fabids</taxon>
        <taxon>Fabales</taxon>
        <taxon>Fabaceae</taxon>
        <taxon>Papilionoideae</taxon>
        <taxon>50 kb inversion clade</taxon>
        <taxon>NPAAA clade</taxon>
        <taxon>indigoferoid/millettioid clade</taxon>
        <taxon>Phaseoleae</taxon>
        <taxon>Psophocarpus</taxon>
    </lineage>
</organism>
<keyword evidence="2" id="KW-1185">Reference proteome</keyword>
<proteinExistence type="predicted"/>
<evidence type="ECO:0000313" key="2">
    <source>
        <dbReference type="Proteomes" id="UP001386955"/>
    </source>
</evidence>
<sequence length="164" mass="18689">MLFCSNVSFIREIRLIINEHFNPQAYPYVEVISYLPIHSYVDENGVERDLPEEIVHTPHRSKGEISNDNTVAALEWYTHKVVEHTMSGEFCSRLIKLEKWLVESEMVPVRLLQERLSQYAIESGGLRFFSDITLLLIDEAHPSNNPRGAALEATDCSANQSGTI</sequence>
<dbReference type="EMBL" id="JAYMYS010000005">
    <property type="protein sequence ID" value="KAK7393175.1"/>
    <property type="molecule type" value="Genomic_DNA"/>
</dbReference>
<reference evidence="1 2" key="1">
    <citation type="submission" date="2024-01" db="EMBL/GenBank/DDBJ databases">
        <title>The genomes of 5 underutilized Papilionoideae crops provide insights into root nodulation and disease resistanc.</title>
        <authorList>
            <person name="Jiang F."/>
        </authorList>
    </citation>
    <scope>NUCLEOTIDE SEQUENCE [LARGE SCALE GENOMIC DNA]</scope>
    <source>
        <strain evidence="1">DUOXIRENSHENG_FW03</strain>
        <tissue evidence="1">Leaves</tissue>
    </source>
</reference>